<dbReference type="SUPFAM" id="SSF49265">
    <property type="entry name" value="Fibronectin type III"/>
    <property type="match status" value="1"/>
</dbReference>
<dbReference type="PANTHER" id="PTHR10963">
    <property type="entry name" value="GLYCOSYL HYDROLASE-RELATED"/>
    <property type="match status" value="1"/>
</dbReference>
<dbReference type="InterPro" id="IPR003961">
    <property type="entry name" value="FN3_dom"/>
</dbReference>
<dbReference type="CDD" id="cd00063">
    <property type="entry name" value="FN3"/>
    <property type="match status" value="1"/>
</dbReference>
<dbReference type="PANTHER" id="PTHR10963:SF55">
    <property type="entry name" value="GLYCOSIDE HYDROLASE FAMILY 16 PROTEIN"/>
    <property type="match status" value="1"/>
</dbReference>
<keyword evidence="2" id="KW-0732">Signal</keyword>
<reference evidence="3 4" key="1">
    <citation type="journal article" date="2019" name="Int. J. Syst. Evol. Microbiol.">
        <title>Capsulimonas corticalis gen. nov., sp. nov., an aerobic capsulated bacterium, of a novel bacterial order, Capsulimonadales ord. nov., of the class Armatimonadia of the phylum Armatimonadetes.</title>
        <authorList>
            <person name="Li J."/>
            <person name="Kudo C."/>
            <person name="Tonouchi A."/>
        </authorList>
    </citation>
    <scope>NUCLEOTIDE SEQUENCE [LARGE SCALE GENOMIC DNA]</scope>
    <source>
        <strain evidence="3 4">AX-7</strain>
    </source>
</reference>
<dbReference type="PROSITE" id="PS51175">
    <property type="entry name" value="CBM6"/>
    <property type="match status" value="1"/>
</dbReference>
<comment type="similarity">
    <text evidence="1">Belongs to the glycosyl hydrolase 16 family.</text>
</comment>
<dbReference type="CDD" id="cd04080">
    <property type="entry name" value="CBM6_cellulase-like"/>
    <property type="match status" value="1"/>
</dbReference>
<dbReference type="PROSITE" id="PS50853">
    <property type="entry name" value="FN3"/>
    <property type="match status" value="1"/>
</dbReference>
<evidence type="ECO:0000256" key="2">
    <source>
        <dbReference type="ARBA" id="ARBA00022729"/>
    </source>
</evidence>
<sequence length="531" mass="57327">MTSLPRFFAAATAAGVCIMACPAAQAAPPAGYTLSWSDEFHQDPGARADDSSWNFETGPNHANGESEIYVNDQAHGHVAADPRATDGRAFQILSTNTNGFESVRMSTAHKKPFQYGFVEARIQLPYGQGIWPAFWMLGENIGQVGWPACGEIDIMENIGLKSWEDRNLSSLHSAGAAPPHGDLTKNAPYVLPKGQRFTDSYHLFQMQWVKDSISFYVDGHLYETRTAAEYGDNPYPFNAPFFFLINTAVGGEWPGYPDKTTIFPQKMLVDYVRVYKGAPAAPPAPKGPSAAPGDSRQIALTWTSDINATSYNIYRNEKRGEPLGKPIATGIAAETFMDTDLTPRAKYYYRIAAVNGAGVSKPSEEIAMTAPPVVEAPYHDAPAPIPGVVQLEDYDKGGEGVAYHDTDAVNHDALYRPFQGVDLEACSDTGGGYCIAWTADGEWLKYTVHIASAGKYAIAIRAAAAGKGGVFHLEDAAGNDLTGPITVGDTGGWEKWVSVTAQATLPAGTQTLKLVEDQAGYNLNSMTFTRL</sequence>
<protein>
    <submittedName>
        <fullName evidence="3">Uncharacterized protein</fullName>
    </submittedName>
</protein>
<dbReference type="Pfam" id="PF03422">
    <property type="entry name" value="CBM_6"/>
    <property type="match status" value="1"/>
</dbReference>
<dbReference type="GO" id="GO:0004553">
    <property type="term" value="F:hydrolase activity, hydrolyzing O-glycosyl compounds"/>
    <property type="evidence" value="ECO:0007669"/>
    <property type="project" value="InterPro"/>
</dbReference>
<keyword evidence="4" id="KW-1185">Reference proteome</keyword>
<evidence type="ECO:0000313" key="3">
    <source>
        <dbReference type="EMBL" id="BDI29622.1"/>
    </source>
</evidence>
<dbReference type="CDD" id="cd08023">
    <property type="entry name" value="GH16_laminarinase_like"/>
    <property type="match status" value="1"/>
</dbReference>
<dbReference type="InterPro" id="IPR008979">
    <property type="entry name" value="Galactose-bd-like_sf"/>
</dbReference>
<dbReference type="InterPro" id="IPR036116">
    <property type="entry name" value="FN3_sf"/>
</dbReference>
<dbReference type="SMART" id="SM00606">
    <property type="entry name" value="CBD_IV"/>
    <property type="match status" value="1"/>
</dbReference>
<dbReference type="SMART" id="SM00060">
    <property type="entry name" value="FN3"/>
    <property type="match status" value="1"/>
</dbReference>
<dbReference type="Gene3D" id="2.60.120.200">
    <property type="match status" value="1"/>
</dbReference>
<gene>
    <name evidence="3" type="ORF">CCAX7_16730</name>
</gene>
<dbReference type="RefSeq" id="WP_165864339.1">
    <property type="nucleotide sequence ID" value="NZ_AP025739.1"/>
</dbReference>
<organism evidence="3 4">
    <name type="scientific">Capsulimonas corticalis</name>
    <dbReference type="NCBI Taxonomy" id="2219043"/>
    <lineage>
        <taxon>Bacteria</taxon>
        <taxon>Bacillati</taxon>
        <taxon>Armatimonadota</taxon>
        <taxon>Armatimonadia</taxon>
        <taxon>Capsulimonadales</taxon>
        <taxon>Capsulimonadaceae</taxon>
        <taxon>Capsulimonas</taxon>
    </lineage>
</organism>
<dbReference type="SUPFAM" id="SSF49899">
    <property type="entry name" value="Concanavalin A-like lectins/glucanases"/>
    <property type="match status" value="1"/>
</dbReference>
<evidence type="ECO:0000313" key="4">
    <source>
        <dbReference type="Proteomes" id="UP000287394"/>
    </source>
</evidence>
<dbReference type="PROSITE" id="PS51762">
    <property type="entry name" value="GH16_2"/>
    <property type="match status" value="1"/>
</dbReference>
<dbReference type="KEGG" id="ccot:CCAX7_16730"/>
<dbReference type="GO" id="GO:0005975">
    <property type="term" value="P:carbohydrate metabolic process"/>
    <property type="evidence" value="ECO:0007669"/>
    <property type="project" value="InterPro"/>
</dbReference>
<name>A0A402CYV1_9BACT</name>
<dbReference type="EMBL" id="AP025739">
    <property type="protein sequence ID" value="BDI29622.1"/>
    <property type="molecule type" value="Genomic_DNA"/>
</dbReference>
<dbReference type="Pfam" id="PF00722">
    <property type="entry name" value="Glyco_hydro_16"/>
    <property type="match status" value="1"/>
</dbReference>
<dbReference type="InterPro" id="IPR013320">
    <property type="entry name" value="ConA-like_dom_sf"/>
</dbReference>
<dbReference type="InterPro" id="IPR050546">
    <property type="entry name" value="Glycosyl_Hydrlase_16"/>
</dbReference>
<dbReference type="InterPro" id="IPR006584">
    <property type="entry name" value="Cellulose-bd_IV"/>
</dbReference>
<dbReference type="AlphaFoldDB" id="A0A402CYV1"/>
<dbReference type="InterPro" id="IPR013783">
    <property type="entry name" value="Ig-like_fold"/>
</dbReference>
<dbReference type="SUPFAM" id="SSF49785">
    <property type="entry name" value="Galactose-binding domain-like"/>
    <property type="match status" value="1"/>
</dbReference>
<accession>A0A402CYV1</accession>
<dbReference type="Proteomes" id="UP000287394">
    <property type="component" value="Chromosome"/>
</dbReference>
<dbReference type="Pfam" id="PF00041">
    <property type="entry name" value="fn3"/>
    <property type="match status" value="1"/>
</dbReference>
<dbReference type="GO" id="GO:0030246">
    <property type="term" value="F:carbohydrate binding"/>
    <property type="evidence" value="ECO:0007669"/>
    <property type="project" value="InterPro"/>
</dbReference>
<evidence type="ECO:0000256" key="1">
    <source>
        <dbReference type="ARBA" id="ARBA00006865"/>
    </source>
</evidence>
<proteinExistence type="inferred from homology"/>
<dbReference type="Gene3D" id="2.60.120.260">
    <property type="entry name" value="Galactose-binding domain-like"/>
    <property type="match status" value="1"/>
</dbReference>
<dbReference type="InterPro" id="IPR000757">
    <property type="entry name" value="Beta-glucanase-like"/>
</dbReference>
<dbReference type="Gene3D" id="2.60.40.10">
    <property type="entry name" value="Immunoglobulins"/>
    <property type="match status" value="1"/>
</dbReference>
<dbReference type="InterPro" id="IPR005084">
    <property type="entry name" value="CBM6"/>
</dbReference>